<organism evidence="3 4">
    <name type="scientific">Sitophilus oryzae</name>
    <name type="common">Rice weevil</name>
    <name type="synonym">Curculio oryzae</name>
    <dbReference type="NCBI Taxonomy" id="7048"/>
    <lineage>
        <taxon>Eukaryota</taxon>
        <taxon>Metazoa</taxon>
        <taxon>Ecdysozoa</taxon>
        <taxon>Arthropoda</taxon>
        <taxon>Hexapoda</taxon>
        <taxon>Insecta</taxon>
        <taxon>Pterygota</taxon>
        <taxon>Neoptera</taxon>
        <taxon>Endopterygota</taxon>
        <taxon>Coleoptera</taxon>
        <taxon>Polyphaga</taxon>
        <taxon>Cucujiformia</taxon>
        <taxon>Curculionidae</taxon>
        <taxon>Dryophthorinae</taxon>
        <taxon>Sitophilus</taxon>
    </lineage>
</organism>
<dbReference type="GeneID" id="115877480"/>
<feature type="compositionally biased region" description="Low complexity" evidence="2">
    <location>
        <begin position="229"/>
        <end position="248"/>
    </location>
</feature>
<dbReference type="InParanoid" id="A0A6J2XEC8"/>
<accession>A0A6J2XEC8</accession>
<protein>
    <submittedName>
        <fullName evidence="4">Protein Daple-like</fullName>
    </submittedName>
</protein>
<feature type="coiled-coil region" evidence="1">
    <location>
        <begin position="730"/>
        <end position="757"/>
    </location>
</feature>
<keyword evidence="1" id="KW-0175">Coiled coil</keyword>
<keyword evidence="3" id="KW-1185">Reference proteome</keyword>
<sequence length="1030" mass="116071">MTTYTQKKALMFRKAKDVQPERRRSESRLKTYPSSTDVRNWCDIVEDRRQHILELATKDISKYIGKVIPIEVIINALLAMANSDITQLKSCLKQLWTFISSLDLNDENRKQLSSLTSRMAKVCLEDSGREVSRDSAVPADGADSAVPAGRAESGVSADIADSAVQACRMDSAVSAGRAGSACRMDSAATAGRAGSAVSAGRAGRADPAAPAGRAGSAVSAGRAGRADSADPAGSAVPAGRADSAVPADSADDEKMRAVSEEFMQTVVAPLKMKAKQGSDYMQGSGAPLAAEECLEKEECTGKTRQERERAKLGKFLQDQPTIKLKSQSPHKMVSKIKDLPSDFEPVDDPAKPGRITIKARAKNRHKTSSESVETGHPNDDKEALADPDRLAAAEALCEEQKAKIQQLSNERDGLKKKLEACLNELDQFKKLQTVTNPSLPASCQQEIEALEAEIKIMRSGNPSPEEEAQIIKREVEILKRYCSKLKEVETENEKLKVELGSRVALKDSEPDLIQQEKMDTLKEKLDHLEALTEERDALANKVQLLEKQLMQYENVPEDLELLKNRSDMLDTVLEERDKMSQKVKSLKEVESELMKYKQKAERVDELERELRNMSKGDRSSGVDLKKSRSVADNLERELQNVMSERDAMAKRIESMKKEMDNQKAKVTEAEMMRLERDRLQIKLNELSDVQNQYEDMMNKMKIFDNIKAERDMYKQKYEEVLEMECRCEMLKAQVDEARTIGRERDQLQRQVEDLEACICEQENEIRSLVIQVDSITKNKSSKDGQMNTMIDTMKKDIEAKDKMIAASQEQLIQAQQTSLKIKELEKQLHRAEHTILQKECHIRCLEDELKCKTGTIDASKKLNKEEIKTLEQMKKELAMATNENKRLQEIANKIACTSGDDHMKKMLKQSECAVKRIVQELGKQYKEWDHGVKGKLPKGKYAPGVHECLCKMEASSDDDCKKLREELEELQREKQKLEMSVRQIQTLGIRRSACTCQKELINEQAMNEKFEQDSRREITVGQPLDSNKKS</sequence>
<dbReference type="AlphaFoldDB" id="A0A6J2XEC8"/>
<dbReference type="KEGG" id="soy:115877480"/>
<gene>
    <name evidence="4" type="primary">LOC115877480</name>
</gene>
<name>A0A6J2XEC8_SITOR</name>
<feature type="compositionally biased region" description="Low complexity" evidence="2">
    <location>
        <begin position="197"/>
        <end position="223"/>
    </location>
</feature>
<dbReference type="OrthoDB" id="10255522at2759"/>
<feature type="region of interest" description="Disordered" evidence="2">
    <location>
        <begin position="357"/>
        <end position="384"/>
    </location>
</feature>
<feature type="compositionally biased region" description="Basic residues" evidence="2">
    <location>
        <begin position="357"/>
        <end position="366"/>
    </location>
</feature>
<evidence type="ECO:0000256" key="2">
    <source>
        <dbReference type="SAM" id="MobiDB-lite"/>
    </source>
</evidence>
<feature type="region of interest" description="Disordered" evidence="2">
    <location>
        <begin position="1007"/>
        <end position="1030"/>
    </location>
</feature>
<proteinExistence type="predicted"/>
<evidence type="ECO:0000313" key="4">
    <source>
        <dbReference type="RefSeq" id="XP_030749511.1"/>
    </source>
</evidence>
<feature type="compositionally biased region" description="Basic and acidic residues" evidence="2">
    <location>
        <begin position="1007"/>
        <end position="1018"/>
    </location>
</feature>
<feature type="region of interest" description="Disordered" evidence="2">
    <location>
        <begin position="132"/>
        <end position="152"/>
    </location>
</feature>
<feature type="coiled-coil region" evidence="1">
    <location>
        <begin position="953"/>
        <end position="987"/>
    </location>
</feature>
<feature type="coiled-coil region" evidence="1">
    <location>
        <begin position="478"/>
        <end position="699"/>
    </location>
</feature>
<reference evidence="4" key="1">
    <citation type="submission" date="2025-08" db="UniProtKB">
        <authorList>
            <consortium name="RefSeq"/>
        </authorList>
    </citation>
    <scope>IDENTIFICATION</scope>
    <source>
        <tissue evidence="4">Gonads</tissue>
    </source>
</reference>
<dbReference type="RefSeq" id="XP_030749511.1">
    <property type="nucleotide sequence ID" value="XM_030893651.1"/>
</dbReference>
<evidence type="ECO:0000313" key="3">
    <source>
        <dbReference type="Proteomes" id="UP000504635"/>
    </source>
</evidence>
<dbReference type="Proteomes" id="UP000504635">
    <property type="component" value="Unplaced"/>
</dbReference>
<evidence type="ECO:0000256" key="1">
    <source>
        <dbReference type="SAM" id="Coils"/>
    </source>
</evidence>
<feature type="region of interest" description="Disordered" evidence="2">
    <location>
        <begin position="197"/>
        <end position="253"/>
    </location>
</feature>
<feature type="coiled-coil region" evidence="1">
    <location>
        <begin position="807"/>
        <end position="890"/>
    </location>
</feature>
<feature type="coiled-coil region" evidence="1">
    <location>
        <begin position="390"/>
        <end position="431"/>
    </location>
</feature>